<feature type="region of interest" description="Disordered" evidence="1">
    <location>
        <begin position="1"/>
        <end position="70"/>
    </location>
</feature>
<accession>A0A7R9V2D6</accession>
<evidence type="ECO:0000313" key="2">
    <source>
        <dbReference type="EMBL" id="CAD8282115.1"/>
    </source>
</evidence>
<sequence>MSPTCSNIFSGASGTVASAWDPPVAPPPPPQRTEAAPPPVSCRCCCNDPSNKCASSRMTSRSPSSSADGMELSQHALRLLPAVRPTCRALRRRVHRQCRDRIIIVPRRTRSVHTRRGRPRATRATNNFPTEEPQLRGIYRADLKGASL</sequence>
<reference evidence="2" key="1">
    <citation type="submission" date="2021-01" db="EMBL/GenBank/DDBJ databases">
        <authorList>
            <person name="Corre E."/>
            <person name="Pelletier E."/>
            <person name="Niang G."/>
            <person name="Scheremetjew M."/>
            <person name="Finn R."/>
            <person name="Kale V."/>
            <person name="Holt S."/>
            <person name="Cochrane G."/>
            <person name="Meng A."/>
            <person name="Brown T."/>
            <person name="Cohen L."/>
        </authorList>
    </citation>
    <scope>NUCLEOTIDE SEQUENCE</scope>
    <source>
        <strain evidence="2">CCMP219</strain>
    </source>
</reference>
<dbReference type="AlphaFoldDB" id="A0A7R9V2D6"/>
<proteinExistence type="predicted"/>
<evidence type="ECO:0000256" key="1">
    <source>
        <dbReference type="SAM" id="MobiDB-lite"/>
    </source>
</evidence>
<protein>
    <submittedName>
        <fullName evidence="2">Uncharacterized protein</fullName>
    </submittedName>
</protein>
<gene>
    <name evidence="2" type="ORF">CEUR00632_LOCUS2150</name>
</gene>
<feature type="compositionally biased region" description="Low complexity" evidence="1">
    <location>
        <begin position="55"/>
        <end position="66"/>
    </location>
</feature>
<feature type="compositionally biased region" description="Polar residues" evidence="1">
    <location>
        <begin position="1"/>
        <end position="16"/>
    </location>
</feature>
<feature type="compositionally biased region" description="Pro residues" evidence="1">
    <location>
        <begin position="23"/>
        <end position="40"/>
    </location>
</feature>
<organism evidence="2">
    <name type="scientific">Chlamydomonas euryale</name>
    <dbReference type="NCBI Taxonomy" id="1486919"/>
    <lineage>
        <taxon>Eukaryota</taxon>
        <taxon>Viridiplantae</taxon>
        <taxon>Chlorophyta</taxon>
        <taxon>core chlorophytes</taxon>
        <taxon>Chlorophyceae</taxon>
        <taxon>CS clade</taxon>
        <taxon>Chlamydomonadales</taxon>
        <taxon>Chlamydomonadaceae</taxon>
        <taxon>Chlamydomonas</taxon>
    </lineage>
</organism>
<name>A0A7R9V2D6_9CHLO</name>
<dbReference type="EMBL" id="HBEC01004703">
    <property type="protein sequence ID" value="CAD8282115.1"/>
    <property type="molecule type" value="Transcribed_RNA"/>
</dbReference>